<gene>
    <name evidence="1" type="ORF">E2C01_077653</name>
</gene>
<sequence>MGSQARGQSIKLDNLLELSTGHSAVHASAVVSCQIEPYVDALEQGFLNRGSPGTLRFRKNK</sequence>
<evidence type="ECO:0000313" key="2">
    <source>
        <dbReference type="Proteomes" id="UP000324222"/>
    </source>
</evidence>
<accession>A0A5B7IS22</accession>
<dbReference type="EMBL" id="VSRR010061164">
    <property type="protein sequence ID" value="MPC82964.1"/>
    <property type="molecule type" value="Genomic_DNA"/>
</dbReference>
<dbReference type="PROSITE" id="PS51257">
    <property type="entry name" value="PROKAR_LIPOPROTEIN"/>
    <property type="match status" value="1"/>
</dbReference>
<organism evidence="1 2">
    <name type="scientific">Portunus trituberculatus</name>
    <name type="common">Swimming crab</name>
    <name type="synonym">Neptunus trituberculatus</name>
    <dbReference type="NCBI Taxonomy" id="210409"/>
    <lineage>
        <taxon>Eukaryota</taxon>
        <taxon>Metazoa</taxon>
        <taxon>Ecdysozoa</taxon>
        <taxon>Arthropoda</taxon>
        <taxon>Crustacea</taxon>
        <taxon>Multicrustacea</taxon>
        <taxon>Malacostraca</taxon>
        <taxon>Eumalacostraca</taxon>
        <taxon>Eucarida</taxon>
        <taxon>Decapoda</taxon>
        <taxon>Pleocyemata</taxon>
        <taxon>Brachyura</taxon>
        <taxon>Eubrachyura</taxon>
        <taxon>Portunoidea</taxon>
        <taxon>Portunidae</taxon>
        <taxon>Portuninae</taxon>
        <taxon>Portunus</taxon>
    </lineage>
</organism>
<protein>
    <submittedName>
        <fullName evidence="1">Uncharacterized protein</fullName>
    </submittedName>
</protein>
<evidence type="ECO:0000313" key="1">
    <source>
        <dbReference type="EMBL" id="MPC82964.1"/>
    </source>
</evidence>
<dbReference type="Proteomes" id="UP000324222">
    <property type="component" value="Unassembled WGS sequence"/>
</dbReference>
<proteinExistence type="predicted"/>
<reference evidence="1 2" key="1">
    <citation type="submission" date="2019-05" db="EMBL/GenBank/DDBJ databases">
        <title>Another draft genome of Portunus trituberculatus and its Hox gene families provides insights of decapod evolution.</title>
        <authorList>
            <person name="Jeong J.-H."/>
            <person name="Song I."/>
            <person name="Kim S."/>
            <person name="Choi T."/>
            <person name="Kim D."/>
            <person name="Ryu S."/>
            <person name="Kim W."/>
        </authorList>
    </citation>
    <scope>NUCLEOTIDE SEQUENCE [LARGE SCALE GENOMIC DNA]</scope>
    <source>
        <tissue evidence="1">Muscle</tissue>
    </source>
</reference>
<keyword evidence="2" id="KW-1185">Reference proteome</keyword>
<dbReference type="AlphaFoldDB" id="A0A5B7IS22"/>
<name>A0A5B7IS22_PORTR</name>
<comment type="caution">
    <text evidence="1">The sequence shown here is derived from an EMBL/GenBank/DDBJ whole genome shotgun (WGS) entry which is preliminary data.</text>
</comment>